<dbReference type="InterPro" id="IPR035198">
    <property type="entry name" value="SU10_MCP"/>
</dbReference>
<dbReference type="Proteomes" id="UP001596023">
    <property type="component" value="Unassembled WGS sequence"/>
</dbReference>
<proteinExistence type="predicted"/>
<organism evidence="1 2">
    <name type="scientific">Dysgonomonas termitidis</name>
    <dbReference type="NCBI Taxonomy" id="1516126"/>
    <lineage>
        <taxon>Bacteria</taxon>
        <taxon>Pseudomonadati</taxon>
        <taxon>Bacteroidota</taxon>
        <taxon>Bacteroidia</taxon>
        <taxon>Bacteroidales</taxon>
        <taxon>Dysgonomonadaceae</taxon>
        <taxon>Dysgonomonas</taxon>
    </lineage>
</organism>
<sequence>MMKRFYEKMKDSGLFVLIIMLLCSVFGVMDAGAMTADVAPAVEIEFSNGKPQGVAAHGDGANRHEGMSVEFTEDNVERLLLEQIDSEIVKINRYRYPLDTIARSIGKARTKNSKSQVVTYYSVATLPSDSIITTAFAGGSAQTPLTFGEDGQDNALIAINQTLIVKGVLGYKVNGKAGTNVQDTRPLLLYVVDRHADGRPIVIAVNGQGAGFTIPAIPADSEVTIAGRAASEFQIRTDVYNILPTPSSQYLQKFIAEVEESTFFEMRNKEVRWTISDIVQQALDQMRKETNNSYWRSSAAIRNVKNKYNRKPEDTYFTEGIWTQAGKDLDAAGTGITASLLIDWMNAGFSDNAASDTKLMMCSPDFMAELCKAPLTQNMWYGSKKDFFGLKVTPIESPFGTLVPILDKSMVEAGLQGCAYMLDADYMTKWTMGWRSEKLDNVKNGEADSQGRLLIEASGLTLSFPDAHARLYLNRSQFEG</sequence>
<dbReference type="EMBL" id="JBHSGN010000181">
    <property type="protein sequence ID" value="MFC4677140.1"/>
    <property type="molecule type" value="Genomic_DNA"/>
</dbReference>
<dbReference type="RefSeq" id="WP_380002038.1">
    <property type="nucleotide sequence ID" value="NZ_JBHSGN010000181.1"/>
</dbReference>
<gene>
    <name evidence="1" type="ORF">ACFO6W_26000</name>
</gene>
<evidence type="ECO:0000313" key="2">
    <source>
        <dbReference type="Proteomes" id="UP001596023"/>
    </source>
</evidence>
<evidence type="ECO:0008006" key="3">
    <source>
        <dbReference type="Google" id="ProtNLM"/>
    </source>
</evidence>
<accession>A0ABV9L3Q1</accession>
<evidence type="ECO:0000313" key="1">
    <source>
        <dbReference type="EMBL" id="MFC4677140.1"/>
    </source>
</evidence>
<reference evidence="2" key="1">
    <citation type="journal article" date="2019" name="Int. J. Syst. Evol. Microbiol.">
        <title>The Global Catalogue of Microorganisms (GCM) 10K type strain sequencing project: providing services to taxonomists for standard genome sequencing and annotation.</title>
        <authorList>
            <consortium name="The Broad Institute Genomics Platform"/>
            <consortium name="The Broad Institute Genome Sequencing Center for Infectious Disease"/>
            <person name="Wu L."/>
            <person name="Ma J."/>
        </authorList>
    </citation>
    <scope>NUCLEOTIDE SEQUENCE [LARGE SCALE GENOMIC DNA]</scope>
    <source>
        <strain evidence="2">CCUG 66188</strain>
    </source>
</reference>
<keyword evidence="2" id="KW-1185">Reference proteome</keyword>
<protein>
    <recommendedName>
        <fullName evidence="3">Phage major capsid protein</fullName>
    </recommendedName>
</protein>
<comment type="caution">
    <text evidence="1">The sequence shown here is derived from an EMBL/GenBank/DDBJ whole genome shotgun (WGS) entry which is preliminary data.</text>
</comment>
<dbReference type="Pfam" id="PF17236">
    <property type="entry name" value="SU10_MCP"/>
    <property type="match status" value="1"/>
</dbReference>
<name>A0ABV9L3Q1_9BACT</name>